<keyword evidence="1" id="KW-0812">Transmembrane</keyword>
<dbReference type="PANTHER" id="PTHR40629">
    <property type="entry name" value="PRO41 PROTEIN"/>
    <property type="match status" value="1"/>
</dbReference>
<feature type="transmembrane region" description="Helical" evidence="1">
    <location>
        <begin position="296"/>
        <end position="317"/>
    </location>
</feature>
<dbReference type="Gene3D" id="2.60.120.260">
    <property type="entry name" value="Galactose-binding domain-like"/>
    <property type="match status" value="2"/>
</dbReference>
<keyword evidence="1" id="KW-0472">Membrane</keyword>
<feature type="domain" description="DUF7727" evidence="2">
    <location>
        <begin position="288"/>
        <end position="426"/>
    </location>
</feature>
<evidence type="ECO:0000259" key="2">
    <source>
        <dbReference type="Pfam" id="PF24853"/>
    </source>
</evidence>
<evidence type="ECO:0000313" key="4">
    <source>
        <dbReference type="Proteomes" id="UP000559256"/>
    </source>
</evidence>
<feature type="transmembrane region" description="Helical" evidence="1">
    <location>
        <begin position="354"/>
        <end position="372"/>
    </location>
</feature>
<organism evidence="3 4">
    <name type="scientific">Tetrapyrgos nigripes</name>
    <dbReference type="NCBI Taxonomy" id="182062"/>
    <lineage>
        <taxon>Eukaryota</taxon>
        <taxon>Fungi</taxon>
        <taxon>Dikarya</taxon>
        <taxon>Basidiomycota</taxon>
        <taxon>Agaricomycotina</taxon>
        <taxon>Agaricomycetes</taxon>
        <taxon>Agaricomycetidae</taxon>
        <taxon>Agaricales</taxon>
        <taxon>Marasmiineae</taxon>
        <taxon>Marasmiaceae</taxon>
        <taxon>Tetrapyrgos</taxon>
    </lineage>
</organism>
<protein>
    <recommendedName>
        <fullName evidence="2">DUF7727 domain-containing protein</fullName>
    </recommendedName>
</protein>
<comment type="caution">
    <text evidence="3">The sequence shown here is derived from an EMBL/GenBank/DDBJ whole genome shotgun (WGS) entry which is preliminary data.</text>
</comment>
<gene>
    <name evidence="3" type="ORF">D9758_001876</name>
</gene>
<keyword evidence="4" id="KW-1185">Reference proteome</keyword>
<reference evidence="3 4" key="1">
    <citation type="journal article" date="2020" name="ISME J.">
        <title>Uncovering the hidden diversity of litter-decomposition mechanisms in mushroom-forming fungi.</title>
        <authorList>
            <person name="Floudas D."/>
            <person name="Bentzer J."/>
            <person name="Ahren D."/>
            <person name="Johansson T."/>
            <person name="Persson P."/>
            <person name="Tunlid A."/>
        </authorList>
    </citation>
    <scope>NUCLEOTIDE SEQUENCE [LARGE SCALE GENOMIC DNA]</scope>
    <source>
        <strain evidence="3 4">CBS 291.85</strain>
    </source>
</reference>
<evidence type="ECO:0000256" key="1">
    <source>
        <dbReference type="SAM" id="Phobius"/>
    </source>
</evidence>
<sequence length="441" mass="47271">MASLNYTVEDGSPLIDYIPGNAWIDANGNDDALTTSYSGASYHFTTTKDAAASFTFTGTGVWVFGGKRPNYGDYSISVDGVNVTTANAGSSQDSVKQVLGFISNMDLGTHTVVLSSSGSSRIDIDYIEVETRLPGDQITTTTIEDSDPAISYAPAPSDWTVNNKDVYTGSSLHFSQTRGASATVSFSGDAVGVYGTTSPDHADVQIVVDEQTMATLPGGSGGRTSGLHSQVLLYFKDNLGPGTHSLSIISDQQSDTAPFIDLDAVLVYSATNTSDSQGSSASDQHHIMGNLIWHDLARYISITASVYAVWSGFYGLFYRKFFWDFVGAHLRDPGGLQPAPGAKVFITLVVKNPIIQIFAMLIGFFMIALEFPVPQLKGGLQRSFALKIVLLFFQTFVTILYYQGTNAALWSLIAAGCYARAQVLGETMEEAKENRGKGGRA</sequence>
<dbReference type="PANTHER" id="PTHR40629:SF1">
    <property type="entry name" value="PRO41 PROTEIN"/>
    <property type="match status" value="1"/>
</dbReference>
<name>A0A8H5LV43_9AGAR</name>
<dbReference type="Pfam" id="PF24853">
    <property type="entry name" value="DUF7727"/>
    <property type="match status" value="1"/>
</dbReference>
<proteinExistence type="predicted"/>
<dbReference type="Proteomes" id="UP000559256">
    <property type="component" value="Unassembled WGS sequence"/>
</dbReference>
<dbReference type="InterPro" id="IPR056144">
    <property type="entry name" value="DUF7727"/>
</dbReference>
<evidence type="ECO:0000313" key="3">
    <source>
        <dbReference type="EMBL" id="KAF5370628.1"/>
    </source>
</evidence>
<dbReference type="OrthoDB" id="2110422at2759"/>
<dbReference type="AlphaFoldDB" id="A0A8H5LV43"/>
<accession>A0A8H5LV43</accession>
<keyword evidence="1" id="KW-1133">Transmembrane helix</keyword>
<feature type="transmembrane region" description="Helical" evidence="1">
    <location>
        <begin position="384"/>
        <end position="402"/>
    </location>
</feature>
<dbReference type="EMBL" id="JAACJM010000010">
    <property type="protein sequence ID" value="KAF5370628.1"/>
    <property type="molecule type" value="Genomic_DNA"/>
</dbReference>